<gene>
    <name evidence="1" type="ORF">NP233_g12336</name>
</gene>
<sequence length="221" mass="24948">MSEHTRTCPNTLERVRTHSNVSEHTRTCSNALVVRCRWSVTGEHRDVDCGTALSALLQDDSGSVPKLKGKTYMDYHLVEDDWKLLELMKDILAVPHQLQSTFSSATRASIAHAIPELEDVIAEWEQLVLLPHFEAFKEYYQEPTIPTKPSVAVDSTVGTSAHERAMHQQLSQAVSFSLDIFHELDEYLNAGIEPVEDIIAWWGINHIKYPTLGAMLEIILL</sequence>
<keyword evidence="2" id="KW-1185">Reference proteome</keyword>
<evidence type="ECO:0008006" key="3">
    <source>
        <dbReference type="Google" id="ProtNLM"/>
    </source>
</evidence>
<dbReference type="Proteomes" id="UP001213000">
    <property type="component" value="Unassembled WGS sequence"/>
</dbReference>
<dbReference type="EMBL" id="JANIEX010001744">
    <property type="protein sequence ID" value="KAJ3554868.1"/>
    <property type="molecule type" value="Genomic_DNA"/>
</dbReference>
<reference evidence="1" key="1">
    <citation type="submission" date="2022-07" db="EMBL/GenBank/DDBJ databases">
        <title>Genome Sequence of Leucocoprinus birnbaumii.</title>
        <authorList>
            <person name="Buettner E."/>
        </authorList>
    </citation>
    <scope>NUCLEOTIDE SEQUENCE</scope>
    <source>
        <strain evidence="1">VT141</strain>
    </source>
</reference>
<evidence type="ECO:0000313" key="1">
    <source>
        <dbReference type="EMBL" id="KAJ3554868.1"/>
    </source>
</evidence>
<evidence type="ECO:0000313" key="2">
    <source>
        <dbReference type="Proteomes" id="UP001213000"/>
    </source>
</evidence>
<dbReference type="AlphaFoldDB" id="A0AAD5VH74"/>
<comment type="caution">
    <text evidence="1">The sequence shown here is derived from an EMBL/GenBank/DDBJ whole genome shotgun (WGS) entry which is preliminary data.</text>
</comment>
<organism evidence="1 2">
    <name type="scientific">Leucocoprinus birnbaumii</name>
    <dbReference type="NCBI Taxonomy" id="56174"/>
    <lineage>
        <taxon>Eukaryota</taxon>
        <taxon>Fungi</taxon>
        <taxon>Dikarya</taxon>
        <taxon>Basidiomycota</taxon>
        <taxon>Agaricomycotina</taxon>
        <taxon>Agaricomycetes</taxon>
        <taxon>Agaricomycetidae</taxon>
        <taxon>Agaricales</taxon>
        <taxon>Agaricineae</taxon>
        <taxon>Agaricaceae</taxon>
        <taxon>Leucocoprinus</taxon>
    </lineage>
</organism>
<accession>A0AAD5VH74</accession>
<dbReference type="SUPFAM" id="SSF53098">
    <property type="entry name" value="Ribonuclease H-like"/>
    <property type="match status" value="1"/>
</dbReference>
<protein>
    <recommendedName>
        <fullName evidence="3">HAT C-terminal dimerisation domain-containing protein</fullName>
    </recommendedName>
</protein>
<name>A0AAD5VH74_9AGAR</name>
<proteinExistence type="predicted"/>
<dbReference type="InterPro" id="IPR012337">
    <property type="entry name" value="RNaseH-like_sf"/>
</dbReference>